<organism evidence="1 2">
    <name type="scientific">Brucella endophytica</name>
    <dbReference type="NCBI Taxonomy" id="1963359"/>
    <lineage>
        <taxon>Bacteria</taxon>
        <taxon>Pseudomonadati</taxon>
        <taxon>Pseudomonadota</taxon>
        <taxon>Alphaproteobacteria</taxon>
        <taxon>Hyphomicrobiales</taxon>
        <taxon>Brucellaceae</taxon>
        <taxon>Brucella/Ochrobactrum group</taxon>
        <taxon>Brucella</taxon>
    </lineage>
</organism>
<dbReference type="AlphaFoldDB" id="A0A916S2Y4"/>
<gene>
    <name evidence="1" type="ORF">GCM10011491_06440</name>
</gene>
<reference evidence="1" key="1">
    <citation type="journal article" date="2014" name="Int. J. Syst. Evol. Microbiol.">
        <title>Complete genome sequence of Corynebacterium casei LMG S-19264T (=DSM 44701T), isolated from a smear-ripened cheese.</title>
        <authorList>
            <consortium name="US DOE Joint Genome Institute (JGI-PGF)"/>
            <person name="Walter F."/>
            <person name="Albersmeier A."/>
            <person name="Kalinowski J."/>
            <person name="Ruckert C."/>
        </authorList>
    </citation>
    <scope>NUCLEOTIDE SEQUENCE</scope>
    <source>
        <strain evidence="1">CGMCC 1.15082</strain>
    </source>
</reference>
<comment type="caution">
    <text evidence="1">The sequence shown here is derived from an EMBL/GenBank/DDBJ whole genome shotgun (WGS) entry which is preliminary data.</text>
</comment>
<dbReference type="Proteomes" id="UP000646478">
    <property type="component" value="Unassembled WGS sequence"/>
</dbReference>
<keyword evidence="2" id="KW-1185">Reference proteome</keyword>
<reference evidence="1" key="2">
    <citation type="submission" date="2020-09" db="EMBL/GenBank/DDBJ databases">
        <authorList>
            <person name="Sun Q."/>
            <person name="Zhou Y."/>
        </authorList>
    </citation>
    <scope>NUCLEOTIDE SEQUENCE</scope>
    <source>
        <strain evidence="1">CGMCC 1.15082</strain>
    </source>
</reference>
<accession>A0A916S2Y4</accession>
<protein>
    <submittedName>
        <fullName evidence="1">Uncharacterized protein</fullName>
    </submittedName>
</protein>
<dbReference type="EMBL" id="BMHH01000002">
    <property type="protein sequence ID" value="GGA81807.1"/>
    <property type="molecule type" value="Genomic_DNA"/>
</dbReference>
<name>A0A916S2Y4_9HYPH</name>
<evidence type="ECO:0000313" key="2">
    <source>
        <dbReference type="Proteomes" id="UP000646478"/>
    </source>
</evidence>
<proteinExistence type="predicted"/>
<sequence length="86" mass="9817">MDTLAVAVEGFSRQARLFLLKRGNLDSAHLKEPPEILFMFPATPGTQNRCSLMNIDSRHDQSTRGGNYLREDHLFGFVLENCYDSR</sequence>
<evidence type="ECO:0000313" key="1">
    <source>
        <dbReference type="EMBL" id="GGA81807.1"/>
    </source>
</evidence>